<evidence type="ECO:0000313" key="2">
    <source>
        <dbReference type="EMBL" id="AGC67630.1"/>
    </source>
</evidence>
<dbReference type="Proteomes" id="UP000011220">
    <property type="component" value="Chromosome"/>
</dbReference>
<keyword evidence="1" id="KW-0472">Membrane</keyword>
<dbReference type="PATRIC" id="fig|1121335.3.peg.591"/>
<keyword evidence="1" id="KW-0812">Transmembrane</keyword>
<feature type="transmembrane region" description="Helical" evidence="1">
    <location>
        <begin position="6"/>
        <end position="31"/>
    </location>
</feature>
<name>L7VHZ3_THES1</name>
<organism evidence="2 3">
    <name type="scientific">Thermoclostridium stercorarium (strain ATCC 35414 / DSM 8532 / NCIMB 11754)</name>
    <name type="common">Clostridium stercorarium</name>
    <dbReference type="NCBI Taxonomy" id="1121335"/>
    <lineage>
        <taxon>Bacteria</taxon>
        <taxon>Bacillati</taxon>
        <taxon>Bacillota</taxon>
        <taxon>Clostridia</taxon>
        <taxon>Eubacteriales</taxon>
        <taxon>Oscillospiraceae</taxon>
        <taxon>Thermoclostridium</taxon>
    </lineage>
</organism>
<reference evidence="2 3" key="1">
    <citation type="journal article" date="2013" name="Genome Announc.">
        <title>Complete genome sequence of Clostridium stercorarium subsp. stercorarium strain DSM 8532, a thermophilic degrader of plant cell wall fibers.</title>
        <authorList>
            <person name="Poehlein A."/>
            <person name="Zverlov V.V."/>
            <person name="Daniel R."/>
            <person name="Schwarz W.H."/>
            <person name="Liebl W."/>
        </authorList>
    </citation>
    <scope>NUCLEOTIDE SEQUENCE [LARGE SCALE GENOMIC DNA]</scope>
    <source>
        <strain evidence="3">ATCC 35414 / DSM 8532 / NCIMB 11754</strain>
    </source>
</reference>
<dbReference type="KEGG" id="css:Cst_c06100"/>
<keyword evidence="3" id="KW-1185">Reference proteome</keyword>
<sequence>MFGIIIINIITAIKTQNLLKGSFLIFWGFAFTERSRRIMRRGYKN</sequence>
<dbReference type="EMBL" id="CP004044">
    <property type="protein sequence ID" value="AGC67630.1"/>
    <property type="molecule type" value="Genomic_DNA"/>
</dbReference>
<accession>L7VHZ3</accession>
<keyword evidence="1" id="KW-1133">Transmembrane helix</keyword>
<dbReference type="AlphaFoldDB" id="L7VHZ3"/>
<evidence type="ECO:0000256" key="1">
    <source>
        <dbReference type="SAM" id="Phobius"/>
    </source>
</evidence>
<protein>
    <submittedName>
        <fullName evidence="2">Uncharacterized protein</fullName>
    </submittedName>
</protein>
<gene>
    <name evidence="2" type="ordered locus">Cst_c06100</name>
</gene>
<proteinExistence type="predicted"/>
<evidence type="ECO:0000313" key="3">
    <source>
        <dbReference type="Proteomes" id="UP000011220"/>
    </source>
</evidence>